<organism evidence="2 3">
    <name type="scientific">Litorihabitans aurantiacus</name>
    <dbReference type="NCBI Taxonomy" id="1930061"/>
    <lineage>
        <taxon>Bacteria</taxon>
        <taxon>Bacillati</taxon>
        <taxon>Actinomycetota</taxon>
        <taxon>Actinomycetes</taxon>
        <taxon>Micrococcales</taxon>
        <taxon>Beutenbergiaceae</taxon>
        <taxon>Litorihabitans</taxon>
    </lineage>
</organism>
<dbReference type="AlphaFoldDB" id="A0AA38CRL8"/>
<dbReference type="Proteomes" id="UP001157161">
    <property type="component" value="Unassembled WGS sequence"/>
</dbReference>
<reference evidence="2" key="1">
    <citation type="journal article" date="2014" name="Int. J. Syst. Evol. Microbiol.">
        <title>Complete genome sequence of Corynebacterium casei LMG S-19264T (=DSM 44701T), isolated from a smear-ripened cheese.</title>
        <authorList>
            <consortium name="US DOE Joint Genome Institute (JGI-PGF)"/>
            <person name="Walter F."/>
            <person name="Albersmeier A."/>
            <person name="Kalinowski J."/>
            <person name="Ruckert C."/>
        </authorList>
    </citation>
    <scope>NUCLEOTIDE SEQUENCE</scope>
    <source>
        <strain evidence="2">NBRC 112290</strain>
    </source>
</reference>
<reference evidence="2" key="2">
    <citation type="submission" date="2023-02" db="EMBL/GenBank/DDBJ databases">
        <authorList>
            <person name="Sun Q."/>
            <person name="Mori K."/>
        </authorList>
    </citation>
    <scope>NUCLEOTIDE SEQUENCE</scope>
    <source>
        <strain evidence="2">NBRC 112290</strain>
    </source>
</reference>
<feature type="transmembrane region" description="Helical" evidence="1">
    <location>
        <begin position="12"/>
        <end position="35"/>
    </location>
</feature>
<evidence type="ECO:0000313" key="3">
    <source>
        <dbReference type="Proteomes" id="UP001157161"/>
    </source>
</evidence>
<keyword evidence="1" id="KW-0472">Membrane</keyword>
<keyword evidence="3" id="KW-1185">Reference proteome</keyword>
<evidence type="ECO:0000256" key="1">
    <source>
        <dbReference type="SAM" id="Phobius"/>
    </source>
</evidence>
<comment type="caution">
    <text evidence="2">The sequence shown here is derived from an EMBL/GenBank/DDBJ whole genome shotgun (WGS) entry which is preliminary data.</text>
</comment>
<keyword evidence="1" id="KW-1133">Transmembrane helix</keyword>
<protein>
    <recommendedName>
        <fullName evidence="4">Aromatic ring-opening dioxygenase LigA</fullName>
    </recommendedName>
</protein>
<accession>A0AA38CRL8</accession>
<keyword evidence="1" id="KW-0812">Transmembrane</keyword>
<name>A0AA38CRL8_9MICO</name>
<evidence type="ECO:0000313" key="2">
    <source>
        <dbReference type="EMBL" id="GMA32873.1"/>
    </source>
</evidence>
<sequence length="175" mass="17622">MTTSTSSKVPATAGLVSIIAGIVFVVAGAVTWGLVSSNLKAEEITVAEDAAAFGGRLVQDPFTAFAQADIINQHALAASDGQTYAELGTAIAEARAAGATDDSEEVTALQGQRATVMNASFLRASLFTSVVAFGVAALVIGLGVMFTLIGVALRKVTVAAAPVTISTPAETPARP</sequence>
<gene>
    <name evidence="2" type="ORF">GCM10025875_28650</name>
</gene>
<dbReference type="EMBL" id="BSUM01000001">
    <property type="protein sequence ID" value="GMA32873.1"/>
    <property type="molecule type" value="Genomic_DNA"/>
</dbReference>
<proteinExistence type="predicted"/>
<evidence type="ECO:0008006" key="4">
    <source>
        <dbReference type="Google" id="ProtNLM"/>
    </source>
</evidence>
<feature type="transmembrane region" description="Helical" evidence="1">
    <location>
        <begin position="126"/>
        <end position="153"/>
    </location>
</feature>
<dbReference type="RefSeq" id="WP_284251570.1">
    <property type="nucleotide sequence ID" value="NZ_BSUM01000001.1"/>
</dbReference>